<gene>
    <name evidence="1" type="ORF">MTR67_007413</name>
</gene>
<accession>A0AAF0Q070</accession>
<dbReference type="Proteomes" id="UP001234989">
    <property type="component" value="Chromosome 2"/>
</dbReference>
<protein>
    <submittedName>
        <fullName evidence="1">Uncharacterized protein</fullName>
    </submittedName>
</protein>
<dbReference type="PANTHER" id="PTHR46148:SF57">
    <property type="entry name" value="OS12G0499874 PROTEIN"/>
    <property type="match status" value="1"/>
</dbReference>
<organism evidence="1 2">
    <name type="scientific">Solanum verrucosum</name>
    <dbReference type="NCBI Taxonomy" id="315347"/>
    <lineage>
        <taxon>Eukaryota</taxon>
        <taxon>Viridiplantae</taxon>
        <taxon>Streptophyta</taxon>
        <taxon>Embryophyta</taxon>
        <taxon>Tracheophyta</taxon>
        <taxon>Spermatophyta</taxon>
        <taxon>Magnoliopsida</taxon>
        <taxon>eudicotyledons</taxon>
        <taxon>Gunneridae</taxon>
        <taxon>Pentapetalae</taxon>
        <taxon>asterids</taxon>
        <taxon>lamiids</taxon>
        <taxon>Solanales</taxon>
        <taxon>Solanaceae</taxon>
        <taxon>Solanoideae</taxon>
        <taxon>Solaneae</taxon>
        <taxon>Solanum</taxon>
    </lineage>
</organism>
<evidence type="ECO:0000313" key="2">
    <source>
        <dbReference type="Proteomes" id="UP001234989"/>
    </source>
</evidence>
<dbReference type="EMBL" id="CP133613">
    <property type="protein sequence ID" value="WMV14028.1"/>
    <property type="molecule type" value="Genomic_DNA"/>
</dbReference>
<proteinExistence type="predicted"/>
<keyword evidence="2" id="KW-1185">Reference proteome</keyword>
<evidence type="ECO:0000313" key="1">
    <source>
        <dbReference type="EMBL" id="WMV14028.1"/>
    </source>
</evidence>
<sequence>MAPFESLYGRRCRSHIGWFEVGEIALIGPESVHEAMEKVCLIRERLTTTQSWKKSYAYVRRRDLEFDVNDSVYLKISPMKGVMRFEKKGKLSPHYVVPYRILT</sequence>
<dbReference type="AlphaFoldDB" id="A0AAF0Q070"/>
<dbReference type="PANTHER" id="PTHR46148">
    <property type="entry name" value="CHROMO DOMAIN-CONTAINING PROTEIN"/>
    <property type="match status" value="1"/>
</dbReference>
<reference evidence="1" key="1">
    <citation type="submission" date="2023-08" db="EMBL/GenBank/DDBJ databases">
        <title>A de novo genome assembly of Solanum verrucosum Schlechtendal, a Mexican diploid species geographically isolated from the other diploid A-genome species in potato relatives.</title>
        <authorList>
            <person name="Hosaka K."/>
        </authorList>
    </citation>
    <scope>NUCLEOTIDE SEQUENCE</scope>
    <source>
        <tissue evidence="1">Young leaves</tissue>
    </source>
</reference>
<name>A0AAF0Q070_SOLVR</name>